<feature type="compositionally biased region" description="Basic and acidic residues" evidence="1">
    <location>
        <begin position="241"/>
        <end position="254"/>
    </location>
</feature>
<feature type="compositionally biased region" description="Low complexity" evidence="1">
    <location>
        <begin position="30"/>
        <end position="42"/>
    </location>
</feature>
<keyword evidence="4" id="KW-1185">Reference proteome</keyword>
<organism evidence="3 4">
    <name type="scientific">Pomacea canaliculata</name>
    <name type="common">Golden apple snail</name>
    <dbReference type="NCBI Taxonomy" id="400727"/>
    <lineage>
        <taxon>Eukaryota</taxon>
        <taxon>Metazoa</taxon>
        <taxon>Spiralia</taxon>
        <taxon>Lophotrochozoa</taxon>
        <taxon>Mollusca</taxon>
        <taxon>Gastropoda</taxon>
        <taxon>Caenogastropoda</taxon>
        <taxon>Architaenioglossa</taxon>
        <taxon>Ampullarioidea</taxon>
        <taxon>Ampullariidae</taxon>
        <taxon>Pomacea</taxon>
    </lineage>
</organism>
<sequence length="656" mass="72504">MADTDRINSDCGGGAEATNHGHNTHRSEASENLSLSPSSASSTGPMRQLEFNQAMNDFQNMFPGMDTEVIEAVLRANNGIVDATIDQLLTMSIDNGDDDLPDHILMSVQREVALEAGNHGVNKSPFSPLEDTAFEESPPPYTEAIKSSHVMSRSSESHCRHGQQRHSSHRLHPGSPTRSSPRHHPHKPRSPTPVDLEPDADFINSTTENKRMSTSWDISSSPSSLIFSDHTDISRLAQGRGDARHASAGQKKDLSGSTAAKVQRCGVKSSGKQVIPVGKDYPGTEETAGSTGKIHPQSRKVSWNTASVPVRSKSFGVSDSKSSWEGRHQPGNSRYKPSVRGSPVKLPPYRNWNPPLLGTLPDDFLRLTPCLLERIPLGGQKPDADHRRNLSSGSNRSQSGGEEACDVQKARRSRQSRMPQRSLSFAGASRHSFQRIASEDLSSEFIQRRIKENERRRRLASADLDPELAQYLEDERLALILQNSEFLRELRDDEDFMQTLEKDRQTSVVDSVPVPVPVETASQNVPSVSVAKPGDEGYGNDHQSTLEAFPFSQQLPKADEVDAELLQKLRHMGKASKKQFAALARKFFSRKRKKSPRHLLRDTLAPSMTNLLDDEEEDEGEDIQETSPHDVASNSDSDHCGHHADGLQTRKDTEIK</sequence>
<feature type="region of interest" description="Disordered" evidence="1">
    <location>
        <begin position="119"/>
        <end position="224"/>
    </location>
</feature>
<dbReference type="AlphaFoldDB" id="A0A2T7PE69"/>
<evidence type="ECO:0000313" key="4">
    <source>
        <dbReference type="Proteomes" id="UP000245119"/>
    </source>
</evidence>
<dbReference type="CDD" id="cd14366">
    <property type="entry name" value="CUE_CUED1"/>
    <property type="match status" value="1"/>
</dbReference>
<dbReference type="EMBL" id="PZQS01000004">
    <property type="protein sequence ID" value="PVD31710.1"/>
    <property type="molecule type" value="Genomic_DNA"/>
</dbReference>
<feature type="compositionally biased region" description="Low complexity" evidence="1">
    <location>
        <begin position="312"/>
        <end position="321"/>
    </location>
</feature>
<dbReference type="PANTHER" id="PTHR13467">
    <property type="entry name" value="CUE DOMAIN CONTAINING PROTEIN 1"/>
    <property type="match status" value="1"/>
</dbReference>
<dbReference type="PANTHER" id="PTHR13467:SF3">
    <property type="entry name" value="CUE DOMAIN-CONTAINING PROTEIN 1"/>
    <property type="match status" value="1"/>
</dbReference>
<dbReference type="Pfam" id="PF02845">
    <property type="entry name" value="CUE"/>
    <property type="match status" value="1"/>
</dbReference>
<reference evidence="3 4" key="1">
    <citation type="submission" date="2018-04" db="EMBL/GenBank/DDBJ databases">
        <title>The genome of golden apple snail Pomacea canaliculata provides insight into stress tolerance and invasive adaptation.</title>
        <authorList>
            <person name="Liu C."/>
            <person name="Liu B."/>
            <person name="Ren Y."/>
            <person name="Zhang Y."/>
            <person name="Wang H."/>
            <person name="Li S."/>
            <person name="Jiang F."/>
            <person name="Yin L."/>
            <person name="Zhang G."/>
            <person name="Qian W."/>
            <person name="Fan W."/>
        </authorList>
    </citation>
    <scope>NUCLEOTIDE SEQUENCE [LARGE SCALE GENOMIC DNA]</scope>
    <source>
        <strain evidence="3">SZHN2017</strain>
        <tissue evidence="3">Muscle</tissue>
    </source>
</reference>
<feature type="compositionally biased region" description="Basic and acidic residues" evidence="1">
    <location>
        <begin position="636"/>
        <end position="656"/>
    </location>
</feature>
<feature type="region of interest" description="Disordered" evidence="1">
    <location>
        <begin position="1"/>
        <end position="45"/>
    </location>
</feature>
<dbReference type="GO" id="GO:0043130">
    <property type="term" value="F:ubiquitin binding"/>
    <property type="evidence" value="ECO:0007669"/>
    <property type="project" value="InterPro"/>
</dbReference>
<dbReference type="InterPro" id="IPR040195">
    <property type="entry name" value="CUE_CUED1"/>
</dbReference>
<dbReference type="PROSITE" id="PS51140">
    <property type="entry name" value="CUE"/>
    <property type="match status" value="1"/>
</dbReference>
<dbReference type="Gene3D" id="1.10.8.10">
    <property type="entry name" value="DNA helicase RuvA subunit, C-terminal domain"/>
    <property type="match status" value="1"/>
</dbReference>
<dbReference type="OMA" id="HHHESAT"/>
<dbReference type="STRING" id="400727.A0A2T7PE69"/>
<evidence type="ECO:0000313" key="3">
    <source>
        <dbReference type="EMBL" id="PVD31710.1"/>
    </source>
</evidence>
<feature type="compositionally biased region" description="Low complexity" evidence="1">
    <location>
        <begin position="213"/>
        <end position="224"/>
    </location>
</feature>
<evidence type="ECO:0000256" key="1">
    <source>
        <dbReference type="SAM" id="MobiDB-lite"/>
    </source>
</evidence>
<name>A0A2T7PE69_POMCA</name>
<accession>A0A2T7PE69</accession>
<dbReference type="InterPro" id="IPR003892">
    <property type="entry name" value="CUE"/>
</dbReference>
<feature type="compositionally biased region" description="Polar residues" evidence="1">
    <location>
        <begin position="390"/>
        <end position="400"/>
    </location>
</feature>
<feature type="compositionally biased region" description="Acidic residues" evidence="1">
    <location>
        <begin position="612"/>
        <end position="624"/>
    </location>
</feature>
<evidence type="ECO:0000259" key="2">
    <source>
        <dbReference type="PROSITE" id="PS51140"/>
    </source>
</evidence>
<dbReference type="SUPFAM" id="SSF46934">
    <property type="entry name" value="UBA-like"/>
    <property type="match status" value="1"/>
</dbReference>
<comment type="caution">
    <text evidence="3">The sequence shown here is derived from an EMBL/GenBank/DDBJ whole genome shotgun (WGS) entry which is preliminary data.</text>
</comment>
<feature type="domain" description="CUE" evidence="2">
    <location>
        <begin position="50"/>
        <end position="93"/>
    </location>
</feature>
<proteinExistence type="predicted"/>
<feature type="region of interest" description="Disordered" evidence="1">
    <location>
        <begin position="594"/>
        <end position="656"/>
    </location>
</feature>
<protein>
    <recommendedName>
        <fullName evidence="2">CUE domain-containing protein</fullName>
    </recommendedName>
</protein>
<dbReference type="InterPro" id="IPR009060">
    <property type="entry name" value="UBA-like_sf"/>
</dbReference>
<feature type="region of interest" description="Disordered" evidence="1">
    <location>
        <begin position="375"/>
        <end position="429"/>
    </location>
</feature>
<dbReference type="InterPro" id="IPR040192">
    <property type="entry name" value="CUEDC1"/>
</dbReference>
<feature type="compositionally biased region" description="Basic residues" evidence="1">
    <location>
        <begin position="180"/>
        <end position="189"/>
    </location>
</feature>
<dbReference type="SMART" id="SM00546">
    <property type="entry name" value="CUE"/>
    <property type="match status" value="1"/>
</dbReference>
<feature type="compositionally biased region" description="Basic residues" evidence="1">
    <location>
        <begin position="160"/>
        <end position="172"/>
    </location>
</feature>
<feature type="region of interest" description="Disordered" evidence="1">
    <location>
        <begin position="238"/>
        <end position="350"/>
    </location>
</feature>
<dbReference type="OrthoDB" id="5794653at2759"/>
<dbReference type="Proteomes" id="UP000245119">
    <property type="component" value="Linkage Group LG4"/>
</dbReference>
<gene>
    <name evidence="3" type="ORF">C0Q70_07128</name>
</gene>